<gene>
    <name evidence="2" type="ORF">OEV98_06315</name>
</gene>
<comment type="caution">
    <text evidence="2">The sequence shown here is derived from an EMBL/GenBank/DDBJ whole genome shotgun (WGS) entry which is preliminary data.</text>
</comment>
<feature type="domain" description="GRAM" evidence="1">
    <location>
        <begin position="40"/>
        <end position="116"/>
    </location>
</feature>
<dbReference type="RefSeq" id="WP_263072377.1">
    <property type="nucleotide sequence ID" value="NZ_JAOUSF010000002.1"/>
</dbReference>
<keyword evidence="3" id="KW-1185">Reference proteome</keyword>
<evidence type="ECO:0000313" key="3">
    <source>
        <dbReference type="Proteomes" id="UP001209318"/>
    </source>
</evidence>
<dbReference type="AlphaFoldDB" id="A0AAE3LQ78"/>
<dbReference type="InterPro" id="IPR004182">
    <property type="entry name" value="GRAM"/>
</dbReference>
<reference evidence="2" key="1">
    <citation type="submission" date="2022-10" db="EMBL/GenBank/DDBJ databases">
        <title>Description of Fervidibacillus gen. nov. in the family Fervidibacillaceae fam. nov. with two species, Fervidibacillus albus sp. nov., and Fervidibacillus halotolerans sp. nov., isolated from tidal flat sediments.</title>
        <authorList>
            <person name="Kwon K.K."/>
            <person name="Yang S.-H."/>
        </authorList>
    </citation>
    <scope>NUCLEOTIDE SEQUENCE</scope>
    <source>
        <strain evidence="2">JCM 19140</strain>
    </source>
</reference>
<dbReference type="EMBL" id="JAOUSF010000002">
    <property type="protein sequence ID" value="MCU9613164.1"/>
    <property type="molecule type" value="Genomic_DNA"/>
</dbReference>
<proteinExistence type="predicted"/>
<organism evidence="2 3">
    <name type="scientific">Perspicuibacillus lycopersici</name>
    <dbReference type="NCBI Taxonomy" id="1325689"/>
    <lineage>
        <taxon>Bacteria</taxon>
        <taxon>Bacillati</taxon>
        <taxon>Bacillota</taxon>
        <taxon>Bacilli</taxon>
        <taxon>Bacillales</taxon>
        <taxon>Bacillaceae</taxon>
        <taxon>Perspicuibacillus</taxon>
    </lineage>
</organism>
<dbReference type="Gene3D" id="2.30.29.30">
    <property type="entry name" value="Pleckstrin-homology domain (PH domain)/Phosphotyrosine-binding domain (PTB)"/>
    <property type="match status" value="1"/>
</dbReference>
<dbReference type="InterPro" id="IPR011993">
    <property type="entry name" value="PH-like_dom_sf"/>
</dbReference>
<sequence length="136" mass="14801">MYCAYCGQLLGENYKFCTSCGNEVAATVDQTKAVQSTEMTGETVLVNKVPANLFRGIESVGGRLTITNKRVLFQSHKINIQSGATEILISDIAAVVKRNTLGLVPNGISIVLKNGTEYKLVVYKRDKLIKTIVDGM</sequence>
<dbReference type="Proteomes" id="UP001209318">
    <property type="component" value="Unassembled WGS sequence"/>
</dbReference>
<name>A0AAE3LQ78_9BACI</name>
<evidence type="ECO:0000259" key="1">
    <source>
        <dbReference type="Pfam" id="PF02893"/>
    </source>
</evidence>
<dbReference type="Pfam" id="PF02893">
    <property type="entry name" value="GRAM"/>
    <property type="match status" value="1"/>
</dbReference>
<evidence type="ECO:0000313" key="2">
    <source>
        <dbReference type="EMBL" id="MCU9613164.1"/>
    </source>
</evidence>
<protein>
    <submittedName>
        <fullName evidence="2">GRAM domain-containing protein</fullName>
    </submittedName>
</protein>
<accession>A0AAE3LQ78</accession>